<accession>A0ACC0JVQ8</accession>
<sequence length="199" mass="22555">MEPMCRHFVIRASAAASNEVGCDLKHRNKRDEQEHHIGSVERPINDFTDTLGVSCVTKIVSGVTEKSYFQQDISRFNRLNLRRMNSAKSGHTELQCRQPFGCKTCQQTDLWADPRVAGIEHIWSIVKVNFDEPPLRLRTRRHVPPARRPAARPAAGPTRCCNKTKHQAEGKCSVGCMQLTGRKFDMAELKLFKVNALKT</sequence>
<organism evidence="1 2">
    <name type="scientific">Choristoneura fumiferana</name>
    <name type="common">Spruce budworm moth</name>
    <name type="synonym">Archips fumiferana</name>
    <dbReference type="NCBI Taxonomy" id="7141"/>
    <lineage>
        <taxon>Eukaryota</taxon>
        <taxon>Metazoa</taxon>
        <taxon>Ecdysozoa</taxon>
        <taxon>Arthropoda</taxon>
        <taxon>Hexapoda</taxon>
        <taxon>Insecta</taxon>
        <taxon>Pterygota</taxon>
        <taxon>Neoptera</taxon>
        <taxon>Endopterygota</taxon>
        <taxon>Lepidoptera</taxon>
        <taxon>Glossata</taxon>
        <taxon>Ditrysia</taxon>
        <taxon>Tortricoidea</taxon>
        <taxon>Tortricidae</taxon>
        <taxon>Tortricinae</taxon>
        <taxon>Choristoneura</taxon>
    </lineage>
</organism>
<name>A0ACC0JVQ8_CHOFU</name>
<comment type="caution">
    <text evidence="1">The sequence shown here is derived from an EMBL/GenBank/DDBJ whole genome shotgun (WGS) entry which is preliminary data.</text>
</comment>
<dbReference type="EMBL" id="CM046103">
    <property type="protein sequence ID" value="KAI8428291.1"/>
    <property type="molecule type" value="Genomic_DNA"/>
</dbReference>
<reference evidence="1 2" key="1">
    <citation type="journal article" date="2022" name="Genome Biol. Evol.">
        <title>The Spruce Budworm Genome: Reconstructing the Evolutionary History of Antifreeze Proteins.</title>
        <authorList>
            <person name="Beliveau C."/>
            <person name="Gagne P."/>
            <person name="Picq S."/>
            <person name="Vernygora O."/>
            <person name="Keeling C.I."/>
            <person name="Pinkney K."/>
            <person name="Doucet D."/>
            <person name="Wen F."/>
            <person name="Johnston J.S."/>
            <person name="Maaroufi H."/>
            <person name="Boyle B."/>
            <person name="Laroche J."/>
            <person name="Dewar K."/>
            <person name="Juretic N."/>
            <person name="Blackburn G."/>
            <person name="Nisole A."/>
            <person name="Brunet B."/>
            <person name="Brandao M."/>
            <person name="Lumley L."/>
            <person name="Duan J."/>
            <person name="Quan G."/>
            <person name="Lucarotti C.J."/>
            <person name="Roe A.D."/>
            <person name="Sperling F.A.H."/>
            <person name="Levesque R.C."/>
            <person name="Cusson M."/>
        </authorList>
    </citation>
    <scope>NUCLEOTIDE SEQUENCE [LARGE SCALE GENOMIC DNA]</scope>
    <source>
        <strain evidence="1">Glfc:IPQL:Cfum</strain>
    </source>
</reference>
<proteinExistence type="predicted"/>
<protein>
    <submittedName>
        <fullName evidence="1">Uncharacterized protein</fullName>
    </submittedName>
</protein>
<dbReference type="Proteomes" id="UP001064048">
    <property type="component" value="Chromosome 3"/>
</dbReference>
<keyword evidence="2" id="KW-1185">Reference proteome</keyword>
<evidence type="ECO:0000313" key="1">
    <source>
        <dbReference type="EMBL" id="KAI8428291.1"/>
    </source>
</evidence>
<gene>
    <name evidence="1" type="ORF">MSG28_002497</name>
</gene>
<evidence type="ECO:0000313" key="2">
    <source>
        <dbReference type="Proteomes" id="UP001064048"/>
    </source>
</evidence>